<feature type="non-terminal residue" evidence="2">
    <location>
        <position position="1"/>
    </location>
</feature>
<gene>
    <name evidence="2" type="ORF">SAMN04488518_1081</name>
</gene>
<dbReference type="SUPFAM" id="SSF103515">
    <property type="entry name" value="Autotransporter"/>
    <property type="match status" value="1"/>
</dbReference>
<keyword evidence="3" id="KW-1185">Reference proteome</keyword>
<dbReference type="NCBIfam" id="TIGR01414">
    <property type="entry name" value="autotrans_barl"/>
    <property type="match status" value="1"/>
</dbReference>
<dbReference type="Gene3D" id="2.40.128.130">
    <property type="entry name" value="Autotransporter beta-domain"/>
    <property type="match status" value="1"/>
</dbReference>
<evidence type="ECO:0000313" key="2">
    <source>
        <dbReference type="EMBL" id="SFK69166.1"/>
    </source>
</evidence>
<name>A0A1I4BMH5_9HYPH</name>
<dbReference type="Pfam" id="PF03797">
    <property type="entry name" value="Autotransporter"/>
    <property type="match status" value="1"/>
</dbReference>
<protein>
    <submittedName>
        <fullName evidence="2">Outer membrane autotransporter barrel domain-containing protein</fullName>
    </submittedName>
</protein>
<dbReference type="PROSITE" id="PS51208">
    <property type="entry name" value="AUTOTRANSPORTER"/>
    <property type="match status" value="1"/>
</dbReference>
<dbReference type="EMBL" id="FOSK01000008">
    <property type="protein sequence ID" value="SFK69166.1"/>
    <property type="molecule type" value="Genomic_DNA"/>
</dbReference>
<dbReference type="InterPro" id="IPR006315">
    <property type="entry name" value="OM_autotransptr_brl_dom"/>
</dbReference>
<organism evidence="2 3">
    <name type="scientific">Pseudovibrio ascidiaceicola</name>
    <dbReference type="NCBI Taxonomy" id="285279"/>
    <lineage>
        <taxon>Bacteria</taxon>
        <taxon>Pseudomonadati</taxon>
        <taxon>Pseudomonadota</taxon>
        <taxon>Alphaproteobacteria</taxon>
        <taxon>Hyphomicrobiales</taxon>
        <taxon>Stappiaceae</taxon>
        <taxon>Pseudovibrio</taxon>
    </lineage>
</organism>
<sequence>QTMDSTFTSIGLRAETRANLGQFTAKLSAQAAWQHAFGDVTPVVNHAFAGGDDFSVAGIPIARDALLLNLGASVDLGHSTTLGLAYDGRFGSGFTDQGLKANIALKF</sequence>
<evidence type="ECO:0000313" key="3">
    <source>
        <dbReference type="Proteomes" id="UP000199598"/>
    </source>
</evidence>
<dbReference type="InterPro" id="IPR005546">
    <property type="entry name" value="Autotransporte_beta"/>
</dbReference>
<comment type="caution">
    <text evidence="2">The sequence shown here is derived from an EMBL/GenBank/DDBJ whole genome shotgun (WGS) entry which is preliminary data.</text>
</comment>
<dbReference type="Proteomes" id="UP000199598">
    <property type="component" value="Unassembled WGS sequence"/>
</dbReference>
<proteinExistence type="predicted"/>
<accession>A0A1I4BMH5</accession>
<reference evidence="2 3" key="1">
    <citation type="submission" date="2016-10" db="EMBL/GenBank/DDBJ databases">
        <authorList>
            <person name="Varghese N."/>
            <person name="Submissions S."/>
        </authorList>
    </citation>
    <scope>NUCLEOTIDE SEQUENCE [LARGE SCALE GENOMIC DNA]</scope>
    <source>
        <strain evidence="2 3">DSM 16392</strain>
    </source>
</reference>
<feature type="domain" description="Autotransporter" evidence="1">
    <location>
        <begin position="1"/>
        <end position="107"/>
    </location>
</feature>
<dbReference type="RefSeq" id="WP_139226358.1">
    <property type="nucleotide sequence ID" value="NZ_FOSK01000008.1"/>
</dbReference>
<dbReference type="InterPro" id="IPR036709">
    <property type="entry name" value="Autotransporte_beta_dom_sf"/>
</dbReference>
<evidence type="ECO:0000259" key="1">
    <source>
        <dbReference type="PROSITE" id="PS51208"/>
    </source>
</evidence>